<evidence type="ECO:0000256" key="3">
    <source>
        <dbReference type="ARBA" id="ARBA00022737"/>
    </source>
</evidence>
<dbReference type="CDD" id="cd00009">
    <property type="entry name" value="AAA"/>
    <property type="match status" value="1"/>
</dbReference>
<dbReference type="GO" id="GO:0006508">
    <property type="term" value="P:proteolysis"/>
    <property type="evidence" value="ECO:0007669"/>
    <property type="project" value="UniProtKB-KW"/>
</dbReference>
<sequence>MNFEKMSSSLQEVFMKAVELAKSEHHATIDTIHLLKILFESEVLDGLYKRLHINKQNALVLIDDEMGKIAQSSGEPVLSKEVTDAYSKAEAWSKQHNEEYLGCASFWIALMSNKSYISKLLRKQTGFTEKEAYTQELERRGDKVMDTPNAENNLEALSKYGRDLVDDVKNGKIDPVIGRDDEIRRVIQILSRKTKNNPILIGEPGVGKTAIVEGIAWRIFKGDVPFGLREKKLIELDMGSLIAGAKYRGEFEERLKAVLEEVQKADGNIILFIDEIHNLVGAGKTEGSMDAANLLKPLLARGELRCIGATTFNEYRQYIEKDAALERRFQRVQVNEPTLEDTIAILRGLKDRFESYHGVRILDEAIISAATLSNRYITDRFLPDKAIDLIDEACAHLRVEMDSMPEEIDELMRKIMQLEIEETALKNEDDAKSMDRLSVIREELKQLKAKKDELYTKWNDEKAVLEDSKKAKVLLEKARLDLEQAQSDGRYEEAAKLQYETIPNLEKQIKEEESRVKSDSLISETVTEEDVAVIVSKWSGVEVSRLVESERKKLLALKDILEQRVVGQDEALTLVTDAILRSKAQIQDENRPIGSFLFLGPTGVGKTEVAKALAEQLFDSEDHIIRIDMSEYMEKHSVSRLIGAPPGYVGYEEGGQLSEAVRRNPYSIVLFDEVEKAHPDVFNVLLQVLDDGRITDSKGVTVDFKNTILIMTSNIGSQYAFDTDIHDMKNKYMGEVKNYFKPEFINRIDEIVVFNALDHDMLVKVAAKFMHELQARLLKKDIHLEATQNVYNAIVAQGVDPVYGARPMRRYIQRNIETLIAKEMLANGVNQDDVIYLDYDKKSDAYTAEIRQANLLA</sequence>
<evidence type="ECO:0000313" key="14">
    <source>
        <dbReference type="Proteomes" id="UP000294743"/>
    </source>
</evidence>
<dbReference type="Proteomes" id="UP000294743">
    <property type="component" value="Unassembled WGS sequence"/>
</dbReference>
<dbReference type="GO" id="GO:0008233">
    <property type="term" value="F:peptidase activity"/>
    <property type="evidence" value="ECO:0007669"/>
    <property type="project" value="UniProtKB-KW"/>
</dbReference>
<keyword evidence="14" id="KW-1185">Reference proteome</keyword>
<evidence type="ECO:0000313" key="13">
    <source>
        <dbReference type="EMBL" id="TDW14796.1"/>
    </source>
</evidence>
<dbReference type="EMBL" id="SODD01000031">
    <property type="protein sequence ID" value="TDW14796.1"/>
    <property type="molecule type" value="Genomic_DNA"/>
</dbReference>
<evidence type="ECO:0000256" key="6">
    <source>
        <dbReference type="ARBA" id="ARBA00023054"/>
    </source>
</evidence>
<dbReference type="InterPro" id="IPR003593">
    <property type="entry name" value="AAA+_ATPase"/>
</dbReference>
<keyword evidence="4 10" id="KW-0547">Nucleotide-binding</keyword>
<dbReference type="PROSITE" id="PS00871">
    <property type="entry name" value="CLPAB_2"/>
    <property type="match status" value="1"/>
</dbReference>
<dbReference type="SMART" id="SM00382">
    <property type="entry name" value="AAA"/>
    <property type="match status" value="2"/>
</dbReference>
<evidence type="ECO:0000256" key="7">
    <source>
        <dbReference type="ARBA" id="ARBA00023186"/>
    </source>
</evidence>
<feature type="coiled-coil region" evidence="11">
    <location>
        <begin position="401"/>
        <end position="488"/>
    </location>
</feature>
<dbReference type="Pfam" id="PF07724">
    <property type="entry name" value="AAA_2"/>
    <property type="match status" value="1"/>
</dbReference>
<evidence type="ECO:0000256" key="10">
    <source>
        <dbReference type="RuleBase" id="RU004432"/>
    </source>
</evidence>
<dbReference type="OrthoDB" id="9803641at2"/>
<dbReference type="InterPro" id="IPR036628">
    <property type="entry name" value="Clp_N_dom_sf"/>
</dbReference>
<dbReference type="GO" id="GO:0005737">
    <property type="term" value="C:cytoplasm"/>
    <property type="evidence" value="ECO:0007669"/>
    <property type="project" value="UniProtKB-SubCell"/>
</dbReference>
<dbReference type="InterPro" id="IPR004176">
    <property type="entry name" value="Clp_R_N"/>
</dbReference>
<dbReference type="Gene3D" id="3.40.50.300">
    <property type="entry name" value="P-loop containing nucleotide triphosphate hydrolases"/>
    <property type="match status" value="3"/>
</dbReference>
<dbReference type="Gene3D" id="1.10.1780.10">
    <property type="entry name" value="Clp, N-terminal domain"/>
    <property type="match status" value="1"/>
</dbReference>
<keyword evidence="6 11" id="KW-0175">Coiled coil</keyword>
<evidence type="ECO:0000259" key="12">
    <source>
        <dbReference type="PROSITE" id="PS51903"/>
    </source>
</evidence>
<dbReference type="Pfam" id="PF02861">
    <property type="entry name" value="Clp_N"/>
    <property type="match status" value="1"/>
</dbReference>
<evidence type="ECO:0000256" key="11">
    <source>
        <dbReference type="SAM" id="Coils"/>
    </source>
</evidence>
<evidence type="ECO:0000256" key="1">
    <source>
        <dbReference type="ARBA" id="ARBA00004496"/>
    </source>
</evidence>
<dbReference type="AlphaFoldDB" id="A0A4R7ZD42"/>
<dbReference type="PRINTS" id="PR00300">
    <property type="entry name" value="CLPPROTEASEA"/>
</dbReference>
<dbReference type="InterPro" id="IPR018368">
    <property type="entry name" value="ClpA/B_CS1"/>
</dbReference>
<dbReference type="SMART" id="SM01086">
    <property type="entry name" value="ClpB_D2-small"/>
    <property type="match status" value="1"/>
</dbReference>
<dbReference type="PROSITE" id="PS00870">
    <property type="entry name" value="CLPAB_1"/>
    <property type="match status" value="1"/>
</dbReference>
<comment type="subunit">
    <text evidence="8">Homohexamer. The oligomerization is ATP-dependent.</text>
</comment>
<dbReference type="FunFam" id="3.40.50.300:FF:000010">
    <property type="entry name" value="Chaperone clpB 1, putative"/>
    <property type="match status" value="1"/>
</dbReference>
<evidence type="ECO:0000256" key="2">
    <source>
        <dbReference type="ARBA" id="ARBA00008675"/>
    </source>
</evidence>
<organism evidence="13 14">
    <name type="scientific">Breznakia blatticola</name>
    <dbReference type="NCBI Taxonomy" id="1754012"/>
    <lineage>
        <taxon>Bacteria</taxon>
        <taxon>Bacillati</taxon>
        <taxon>Bacillota</taxon>
        <taxon>Erysipelotrichia</taxon>
        <taxon>Erysipelotrichales</taxon>
        <taxon>Erysipelotrichaceae</taxon>
        <taxon>Breznakia</taxon>
    </lineage>
</organism>
<keyword evidence="5 10" id="KW-0067">ATP-binding</keyword>
<protein>
    <submittedName>
        <fullName evidence="13">ATP-dependent Clp protease ATP-binding subunit ClpB</fullName>
    </submittedName>
</protein>
<dbReference type="SUPFAM" id="SSF52540">
    <property type="entry name" value="P-loop containing nucleoside triphosphate hydrolases"/>
    <property type="match status" value="2"/>
</dbReference>
<dbReference type="PANTHER" id="PTHR11638">
    <property type="entry name" value="ATP-DEPENDENT CLP PROTEASE"/>
    <property type="match status" value="1"/>
</dbReference>
<reference evidence="13 14" key="1">
    <citation type="submission" date="2019-03" db="EMBL/GenBank/DDBJ databases">
        <title>Genomic Encyclopedia of Type Strains, Phase IV (KMG-IV): sequencing the most valuable type-strain genomes for metagenomic binning, comparative biology and taxonomic classification.</title>
        <authorList>
            <person name="Goeker M."/>
        </authorList>
    </citation>
    <scope>NUCLEOTIDE SEQUENCE [LARGE SCALE GENOMIC DNA]</scope>
    <source>
        <strain evidence="13 14">DSM 28867</strain>
    </source>
</reference>
<keyword evidence="7 10" id="KW-0143">Chaperone</keyword>
<dbReference type="Pfam" id="PF10431">
    <property type="entry name" value="ClpB_D2-small"/>
    <property type="match status" value="1"/>
</dbReference>
<evidence type="ECO:0000256" key="4">
    <source>
        <dbReference type="ARBA" id="ARBA00022741"/>
    </source>
</evidence>
<dbReference type="GO" id="GO:0005524">
    <property type="term" value="F:ATP binding"/>
    <property type="evidence" value="ECO:0007669"/>
    <property type="project" value="UniProtKB-KW"/>
</dbReference>
<dbReference type="FunFam" id="3.40.50.300:FF:000120">
    <property type="entry name" value="ATP-dependent chaperone ClpB"/>
    <property type="match status" value="1"/>
</dbReference>
<dbReference type="InterPro" id="IPR028299">
    <property type="entry name" value="ClpA/B_CS2"/>
</dbReference>
<comment type="caution">
    <text evidence="13">The sequence shown here is derived from an EMBL/GenBank/DDBJ whole genome shotgun (WGS) entry which is preliminary data.</text>
</comment>
<comment type="subcellular location">
    <subcellularLocation>
        <location evidence="1">Cytoplasm</location>
    </subcellularLocation>
</comment>
<evidence type="ECO:0000256" key="5">
    <source>
        <dbReference type="ARBA" id="ARBA00022840"/>
    </source>
</evidence>
<keyword evidence="13" id="KW-0645">Protease</keyword>
<dbReference type="GO" id="GO:0016887">
    <property type="term" value="F:ATP hydrolysis activity"/>
    <property type="evidence" value="ECO:0007669"/>
    <property type="project" value="InterPro"/>
</dbReference>
<dbReference type="RefSeq" id="WP_134170379.1">
    <property type="nucleotide sequence ID" value="NZ_SODD01000031.1"/>
</dbReference>
<keyword evidence="13" id="KW-0378">Hydrolase</keyword>
<dbReference type="InterPro" id="IPR003959">
    <property type="entry name" value="ATPase_AAA_core"/>
</dbReference>
<proteinExistence type="inferred from homology"/>
<name>A0A4R7ZD42_9FIRM</name>
<evidence type="ECO:0000256" key="8">
    <source>
        <dbReference type="ARBA" id="ARBA00026057"/>
    </source>
</evidence>
<gene>
    <name evidence="13" type="ORF">EDD63_13122</name>
</gene>
<keyword evidence="3 9" id="KW-0677">Repeat</keyword>
<dbReference type="InterPro" id="IPR019489">
    <property type="entry name" value="Clp_ATPase_C"/>
</dbReference>
<feature type="domain" description="Clp R" evidence="12">
    <location>
        <begin position="3"/>
        <end position="142"/>
    </location>
</feature>
<dbReference type="InterPro" id="IPR041546">
    <property type="entry name" value="ClpA/ClpB_AAA_lid"/>
</dbReference>
<dbReference type="SUPFAM" id="SSF81923">
    <property type="entry name" value="Double Clp-N motif"/>
    <property type="match status" value="1"/>
</dbReference>
<dbReference type="Pfam" id="PF00004">
    <property type="entry name" value="AAA"/>
    <property type="match status" value="1"/>
</dbReference>
<dbReference type="CDD" id="cd19499">
    <property type="entry name" value="RecA-like_ClpB_Hsp104-like"/>
    <property type="match status" value="1"/>
</dbReference>
<dbReference type="GO" id="GO:0034605">
    <property type="term" value="P:cellular response to heat"/>
    <property type="evidence" value="ECO:0007669"/>
    <property type="project" value="TreeGrafter"/>
</dbReference>
<dbReference type="Pfam" id="PF17871">
    <property type="entry name" value="AAA_lid_9"/>
    <property type="match status" value="1"/>
</dbReference>
<dbReference type="PANTHER" id="PTHR11638:SF18">
    <property type="entry name" value="HEAT SHOCK PROTEIN 104"/>
    <property type="match status" value="1"/>
</dbReference>
<dbReference type="InterPro" id="IPR001270">
    <property type="entry name" value="ClpA/B"/>
</dbReference>
<dbReference type="PROSITE" id="PS51903">
    <property type="entry name" value="CLP_R"/>
    <property type="match status" value="1"/>
</dbReference>
<dbReference type="InterPro" id="IPR027417">
    <property type="entry name" value="P-loop_NTPase"/>
</dbReference>
<comment type="similarity">
    <text evidence="2 10">Belongs to the ClpA/ClpB family.</text>
</comment>
<dbReference type="Gene3D" id="1.10.8.60">
    <property type="match status" value="1"/>
</dbReference>
<evidence type="ECO:0000256" key="9">
    <source>
        <dbReference type="PROSITE-ProRule" id="PRU01251"/>
    </source>
</evidence>
<accession>A0A4R7ZD42</accession>
<dbReference type="InterPro" id="IPR050130">
    <property type="entry name" value="ClpA_ClpB"/>
</dbReference>
<dbReference type="FunFam" id="3.40.50.300:FF:000025">
    <property type="entry name" value="ATP-dependent Clp protease subunit"/>
    <property type="match status" value="1"/>
</dbReference>